<feature type="transmembrane region" description="Helical" evidence="7">
    <location>
        <begin position="383"/>
        <end position="402"/>
    </location>
</feature>
<dbReference type="AlphaFoldDB" id="A0A0A6XWJ3"/>
<organism evidence="8 9">
    <name type="scientific">Heyndrickxia ginsengihumi</name>
    <dbReference type="NCBI Taxonomy" id="363870"/>
    <lineage>
        <taxon>Bacteria</taxon>
        <taxon>Bacillati</taxon>
        <taxon>Bacillota</taxon>
        <taxon>Bacilli</taxon>
        <taxon>Bacillales</taxon>
        <taxon>Bacillaceae</taxon>
        <taxon>Heyndrickxia</taxon>
    </lineage>
</organism>
<dbReference type="GO" id="GO:0005886">
    <property type="term" value="C:plasma membrane"/>
    <property type="evidence" value="ECO:0007669"/>
    <property type="project" value="TreeGrafter"/>
</dbReference>
<keyword evidence="3 7" id="KW-0812">Transmembrane</keyword>
<name>A0A0A6XWJ3_9BACI</name>
<proteinExistence type="inferred from homology"/>
<keyword evidence="4 7" id="KW-1133">Transmembrane helix</keyword>
<feature type="transmembrane region" description="Helical" evidence="7">
    <location>
        <begin position="36"/>
        <end position="57"/>
    </location>
</feature>
<feature type="transmembrane region" description="Helical" evidence="7">
    <location>
        <begin position="503"/>
        <end position="523"/>
    </location>
</feature>
<evidence type="ECO:0000256" key="1">
    <source>
        <dbReference type="ARBA" id="ARBA00004141"/>
    </source>
</evidence>
<feature type="transmembrane region" description="Helical" evidence="7">
    <location>
        <begin position="282"/>
        <end position="309"/>
    </location>
</feature>
<evidence type="ECO:0000256" key="7">
    <source>
        <dbReference type="SAM" id="Phobius"/>
    </source>
</evidence>
<evidence type="ECO:0000256" key="2">
    <source>
        <dbReference type="ARBA" id="ARBA00006434"/>
    </source>
</evidence>
<gene>
    <name evidence="8" type="ORF">NG54_15180</name>
</gene>
<feature type="transmembrane region" description="Helical" evidence="7">
    <location>
        <begin position="77"/>
        <end position="99"/>
    </location>
</feature>
<feature type="transmembrane region" description="Helical" evidence="7">
    <location>
        <begin position="436"/>
        <end position="456"/>
    </location>
</feature>
<protein>
    <submittedName>
        <fullName evidence="8">Transporter</fullName>
    </submittedName>
</protein>
<dbReference type="InterPro" id="IPR001734">
    <property type="entry name" value="Na/solute_symporter"/>
</dbReference>
<evidence type="ECO:0000256" key="4">
    <source>
        <dbReference type="ARBA" id="ARBA00022989"/>
    </source>
</evidence>
<feature type="transmembrane region" description="Helical" evidence="7">
    <location>
        <begin position="6"/>
        <end position="24"/>
    </location>
</feature>
<dbReference type="InterPro" id="IPR038377">
    <property type="entry name" value="Na/Glc_symporter_sf"/>
</dbReference>
<dbReference type="GO" id="GO:0005412">
    <property type="term" value="F:D-glucose:sodium symporter activity"/>
    <property type="evidence" value="ECO:0007669"/>
    <property type="project" value="TreeGrafter"/>
</dbReference>
<dbReference type="OrthoDB" id="9814523at2"/>
<dbReference type="CDD" id="cd10328">
    <property type="entry name" value="SLC5sbd_YidK"/>
    <property type="match status" value="1"/>
</dbReference>
<dbReference type="Pfam" id="PF00474">
    <property type="entry name" value="SSF"/>
    <property type="match status" value="1"/>
</dbReference>
<comment type="similarity">
    <text evidence="2 6">Belongs to the sodium:solute symporter (SSF) (TC 2.A.21) family.</text>
</comment>
<dbReference type="PROSITE" id="PS50283">
    <property type="entry name" value="NA_SOLUT_SYMP_3"/>
    <property type="match status" value="1"/>
</dbReference>
<dbReference type="EMBL" id="JRUN01000056">
    <property type="protein sequence ID" value="KHD84497.1"/>
    <property type="molecule type" value="Genomic_DNA"/>
</dbReference>
<feature type="transmembrane region" description="Helical" evidence="7">
    <location>
        <begin position="242"/>
        <end position="261"/>
    </location>
</feature>
<evidence type="ECO:0000256" key="3">
    <source>
        <dbReference type="ARBA" id="ARBA00022692"/>
    </source>
</evidence>
<dbReference type="RefSeq" id="WP_025727245.1">
    <property type="nucleotide sequence ID" value="NZ_JAMAUG010000007.1"/>
</dbReference>
<dbReference type="NCBIfam" id="TIGR00813">
    <property type="entry name" value="sss"/>
    <property type="match status" value="1"/>
</dbReference>
<dbReference type="Gene3D" id="1.20.1730.10">
    <property type="entry name" value="Sodium/glucose cotransporter"/>
    <property type="match status" value="1"/>
</dbReference>
<comment type="caution">
    <text evidence="8">The sequence shown here is derived from an EMBL/GenBank/DDBJ whole genome shotgun (WGS) entry which is preliminary data.</text>
</comment>
<feature type="transmembrane region" description="Helical" evidence="7">
    <location>
        <begin position="193"/>
        <end position="213"/>
    </location>
</feature>
<feature type="transmembrane region" description="Helical" evidence="7">
    <location>
        <begin position="408"/>
        <end position="429"/>
    </location>
</feature>
<evidence type="ECO:0000256" key="5">
    <source>
        <dbReference type="ARBA" id="ARBA00023136"/>
    </source>
</evidence>
<dbReference type="PANTHER" id="PTHR11819">
    <property type="entry name" value="SOLUTE CARRIER FAMILY 5"/>
    <property type="match status" value="1"/>
</dbReference>
<feature type="transmembrane region" description="Helical" evidence="7">
    <location>
        <begin position="462"/>
        <end position="483"/>
    </location>
</feature>
<feature type="transmembrane region" description="Helical" evidence="7">
    <location>
        <begin position="158"/>
        <end position="181"/>
    </location>
</feature>
<comment type="subcellular location">
    <subcellularLocation>
        <location evidence="1">Membrane</location>
        <topology evidence="1">Multi-pass membrane protein</topology>
    </subcellularLocation>
</comment>
<evidence type="ECO:0000313" key="9">
    <source>
        <dbReference type="Proteomes" id="UP000030588"/>
    </source>
</evidence>
<dbReference type="NCBIfam" id="NF007790">
    <property type="entry name" value="PRK10484.1"/>
    <property type="match status" value="1"/>
</dbReference>
<dbReference type="Proteomes" id="UP000030588">
    <property type="component" value="Unassembled WGS sequence"/>
</dbReference>
<accession>A0A0A6XWJ3</accession>
<evidence type="ECO:0000313" key="8">
    <source>
        <dbReference type="EMBL" id="KHD84497.1"/>
    </source>
</evidence>
<dbReference type="PANTHER" id="PTHR11819:SF195">
    <property type="entry name" value="SODIUM_GLUCOSE COTRANSPORTER 4"/>
    <property type="match status" value="1"/>
</dbReference>
<sequence>METFTILSFVFVLALVAFLTYRKMRGFNRSESKGSYFLGGRSLTGGVIGASLLLTNLSATNFVGMSAQSFSGNMTNMAYEVTSGICLVIIAFLLVPRYLKQGITTIPDFLADRFDPQVKGFVSFLFLISFVFNMIPITLYSGAIAITRMFHIQEIFGISYQTSIWITVWCIGIIGFFYAIVGGLKAVAISDTFNGIGLAIGGLLVPFFGILALGKGHFGAGFHHFISATPEKFNAIGSNTDVVPFGAALTGLILVNFYYWGTDQSIIQRALAAKDLKEGQKGVLLAGFFKVLTPLVVVIPGIIAFQLFGGKTSNPDLMYTQLVNKVLPAPLVGVFAAVMFGSVLSVFNGVINSTATLFALNVYEPLFGKGKTDQEIVRKGKRFGFLLGIISLFIAPLIMYAPEGLFQYVQVVSGFFNVPIFTVIFMGYVTKRVPAIAAKVSLVFFVGTYAILQLIIKPEMSFLYQEAILFVISCVIMLVIGKIKPRKTAYVLPTKNVVDIEPWAHRFEAGGVIIFMVMASYILCSKLGFAGENGLTGMTALAILIAALISFIGVVFFKRRDKKNKAVIESTHEVTIK</sequence>
<feature type="transmembrane region" description="Helical" evidence="7">
    <location>
        <begin position="120"/>
        <end position="146"/>
    </location>
</feature>
<keyword evidence="5 7" id="KW-0472">Membrane</keyword>
<reference evidence="8 9" key="1">
    <citation type="submission" date="2014-10" db="EMBL/GenBank/DDBJ databases">
        <title>Draft genome of phytase producing Bacillus ginsengihumi strain M2.11.</title>
        <authorList>
            <person name="Toymentseva A."/>
            <person name="Boulygina E.A."/>
            <person name="Kazakov S.V."/>
            <person name="Kayumov I."/>
            <person name="Suleimanova A.D."/>
            <person name="Mardanova A.M."/>
            <person name="Maria S.N."/>
            <person name="Sergey M.Y."/>
            <person name="Sharipova M.R."/>
        </authorList>
    </citation>
    <scope>NUCLEOTIDE SEQUENCE [LARGE SCALE GENOMIC DNA]</scope>
    <source>
        <strain evidence="8 9">M2.11</strain>
    </source>
</reference>
<feature type="transmembrane region" description="Helical" evidence="7">
    <location>
        <begin position="329"/>
        <end position="362"/>
    </location>
</feature>
<evidence type="ECO:0000256" key="6">
    <source>
        <dbReference type="RuleBase" id="RU362091"/>
    </source>
</evidence>
<feature type="transmembrane region" description="Helical" evidence="7">
    <location>
        <begin position="535"/>
        <end position="557"/>
    </location>
</feature>